<dbReference type="Gene3D" id="1.20.5.170">
    <property type="match status" value="1"/>
</dbReference>
<dbReference type="SUPFAM" id="SSF57959">
    <property type="entry name" value="Leucine zipper domain"/>
    <property type="match status" value="1"/>
</dbReference>
<feature type="region of interest" description="Disordered" evidence="5">
    <location>
        <begin position="1"/>
        <end position="65"/>
    </location>
</feature>
<evidence type="ECO:0000256" key="2">
    <source>
        <dbReference type="ARBA" id="ARBA00023125"/>
    </source>
</evidence>
<dbReference type="Gene3D" id="2.60.40.420">
    <property type="entry name" value="Cupredoxins - blue copper proteins"/>
    <property type="match status" value="1"/>
</dbReference>
<dbReference type="PROSITE" id="PS50217">
    <property type="entry name" value="BZIP"/>
    <property type="match status" value="1"/>
</dbReference>
<evidence type="ECO:0000256" key="5">
    <source>
        <dbReference type="SAM" id="MobiDB-lite"/>
    </source>
</evidence>
<evidence type="ECO:0000259" key="6">
    <source>
        <dbReference type="PROSITE" id="PS50217"/>
    </source>
</evidence>
<dbReference type="SUPFAM" id="SSF49503">
    <property type="entry name" value="Cupredoxins"/>
    <property type="match status" value="1"/>
</dbReference>
<keyword evidence="2" id="KW-0238">DNA-binding</keyword>
<keyword evidence="3" id="KW-0539">Nucleus</keyword>
<dbReference type="Proteomes" id="UP000290289">
    <property type="component" value="Chromosome 10"/>
</dbReference>
<dbReference type="FunFam" id="1.20.5.170:FF:000036">
    <property type="entry name" value="ABSCISIC ACID-INSENSITIVE 5-like protein 2"/>
    <property type="match status" value="1"/>
</dbReference>
<dbReference type="SMART" id="SM00338">
    <property type="entry name" value="BRLZ"/>
    <property type="match status" value="1"/>
</dbReference>
<keyword evidence="8" id="KW-1185">Reference proteome</keyword>
<accession>A0A498IQR6</accession>
<comment type="caution">
    <text evidence="7">The sequence shown here is derived from an EMBL/GenBank/DDBJ whole genome shotgun (WGS) entry which is preliminary data.</text>
</comment>
<feature type="compositionally biased region" description="Low complexity" evidence="5">
    <location>
        <begin position="1"/>
        <end position="15"/>
    </location>
</feature>
<dbReference type="InterPro" id="IPR046347">
    <property type="entry name" value="bZIP_sf"/>
</dbReference>
<proteinExistence type="predicted"/>
<comment type="subcellular location">
    <subcellularLocation>
        <location evidence="1">Nucleus</location>
    </subcellularLocation>
</comment>
<organism evidence="7 8">
    <name type="scientific">Malus domestica</name>
    <name type="common">Apple</name>
    <name type="synonym">Pyrus malus</name>
    <dbReference type="NCBI Taxonomy" id="3750"/>
    <lineage>
        <taxon>Eukaryota</taxon>
        <taxon>Viridiplantae</taxon>
        <taxon>Streptophyta</taxon>
        <taxon>Embryophyta</taxon>
        <taxon>Tracheophyta</taxon>
        <taxon>Spermatophyta</taxon>
        <taxon>Magnoliopsida</taxon>
        <taxon>eudicotyledons</taxon>
        <taxon>Gunneridae</taxon>
        <taxon>Pentapetalae</taxon>
        <taxon>rosids</taxon>
        <taxon>fabids</taxon>
        <taxon>Rosales</taxon>
        <taxon>Rosaceae</taxon>
        <taxon>Amygdaloideae</taxon>
        <taxon>Maleae</taxon>
        <taxon>Malus</taxon>
    </lineage>
</organism>
<feature type="region of interest" description="Disordered" evidence="5">
    <location>
        <begin position="477"/>
        <end position="497"/>
    </location>
</feature>
<dbReference type="PROSITE" id="PS00036">
    <property type="entry name" value="BZIP_BASIC"/>
    <property type="match status" value="1"/>
</dbReference>
<sequence length="553" mass="60071">MASSKLMSSSSSSRSRNSDLSRRPSSNFSPATKPQPTTTTAHPSSSSAHPQSLNNYQNSNTSTTPAFPIGSITVDGLLYDSNPTPMTDATLLNAQITLLDSSAEINSSTAPPLPKTVDEVWREIVSGECRKECKEEVPDEMMTLEDFLARAGAVEENDIKDFPLAPPPPETERLSSGVFSFDQIPLSPFGSIDKVEGSIVGFGNGADPAGSGGGVRRRKRGRAVMEPMDKASQQRQKRMIKNRESAARSRERKQAYQDELESLAVRLEEENEQLLKEQAEQTQARLKQLMENIIPVVEKRRPPHVLRRLSMKFSMLIVLCLLALLFQHSHSTTILVDGVSEWKNPTVHVGDSVIFKHTYQYNLYIFQNQRAFDVCNFTQATLLSKPDSTSFTWHPSRTGFFYFAFNNGSLLKTCQNTQKLAITVSSSSAPPPQSSGSSSRISPQLPPTVAPTPKSGGGGVSSSPVFPWPFHPRQVALAPSPQPSVSSSVTDKGGGGGGIPFINSNPAVPLPTGEVDSTTIRPVPTSGHQRQALAGLFAAQMELALFCVVFLVL</sequence>
<dbReference type="GO" id="GO:0003677">
    <property type="term" value="F:DNA binding"/>
    <property type="evidence" value="ECO:0007669"/>
    <property type="project" value="UniProtKB-KW"/>
</dbReference>
<evidence type="ECO:0000313" key="8">
    <source>
        <dbReference type="Proteomes" id="UP000290289"/>
    </source>
</evidence>
<evidence type="ECO:0000256" key="1">
    <source>
        <dbReference type="ARBA" id="ARBA00004123"/>
    </source>
</evidence>
<feature type="coiled-coil region" evidence="4">
    <location>
        <begin position="246"/>
        <end position="292"/>
    </location>
</feature>
<evidence type="ECO:0000256" key="4">
    <source>
        <dbReference type="SAM" id="Coils"/>
    </source>
</evidence>
<gene>
    <name evidence="7" type="ORF">DVH24_009360</name>
</gene>
<dbReference type="InterPro" id="IPR008972">
    <property type="entry name" value="Cupredoxin"/>
</dbReference>
<dbReference type="GO" id="GO:0005634">
    <property type="term" value="C:nucleus"/>
    <property type="evidence" value="ECO:0007669"/>
    <property type="project" value="UniProtKB-SubCell"/>
</dbReference>
<dbReference type="Pfam" id="PF00170">
    <property type="entry name" value="bZIP_1"/>
    <property type="match status" value="1"/>
</dbReference>
<dbReference type="STRING" id="3750.A0A498IQR6"/>
<feature type="compositionally biased region" description="Low complexity" evidence="5">
    <location>
        <begin position="434"/>
        <end position="443"/>
    </location>
</feature>
<feature type="compositionally biased region" description="Polar residues" evidence="5">
    <location>
        <begin position="53"/>
        <end position="65"/>
    </location>
</feature>
<dbReference type="PANTHER" id="PTHR34662:SF3">
    <property type="entry name" value="OS04G0422700 PROTEIN"/>
    <property type="match status" value="1"/>
</dbReference>
<dbReference type="CDD" id="cd14707">
    <property type="entry name" value="bZIP_plant_BZIP46"/>
    <property type="match status" value="1"/>
</dbReference>
<name>A0A498IQR6_MALDO</name>
<dbReference type="PANTHER" id="PTHR34662">
    <property type="entry name" value="OS04G0422700 PROTEIN"/>
    <property type="match status" value="1"/>
</dbReference>
<dbReference type="AlphaFoldDB" id="A0A498IQR6"/>
<protein>
    <recommendedName>
        <fullName evidence="6">BZIP domain-containing protein</fullName>
    </recommendedName>
</protein>
<feature type="compositionally biased region" description="Low complexity" evidence="5">
    <location>
        <begin position="23"/>
        <end position="52"/>
    </location>
</feature>
<keyword evidence="4" id="KW-0175">Coiled coil</keyword>
<evidence type="ECO:0000256" key="3">
    <source>
        <dbReference type="ARBA" id="ARBA00023242"/>
    </source>
</evidence>
<dbReference type="GO" id="GO:0003700">
    <property type="term" value="F:DNA-binding transcription factor activity"/>
    <property type="evidence" value="ECO:0007669"/>
    <property type="project" value="InterPro"/>
</dbReference>
<reference evidence="7 8" key="1">
    <citation type="submission" date="2018-10" db="EMBL/GenBank/DDBJ databases">
        <title>A high-quality apple genome assembly.</title>
        <authorList>
            <person name="Hu J."/>
        </authorList>
    </citation>
    <scope>NUCLEOTIDE SEQUENCE [LARGE SCALE GENOMIC DNA]</scope>
    <source>
        <strain evidence="8">cv. HFTH1</strain>
        <tissue evidence="7">Young leaf</tissue>
    </source>
</reference>
<feature type="domain" description="BZIP" evidence="6">
    <location>
        <begin position="232"/>
        <end position="277"/>
    </location>
</feature>
<dbReference type="EMBL" id="RDQH01000336">
    <property type="protein sequence ID" value="RXH85539.1"/>
    <property type="molecule type" value="Genomic_DNA"/>
</dbReference>
<dbReference type="InterPro" id="IPR004827">
    <property type="entry name" value="bZIP"/>
</dbReference>
<evidence type="ECO:0000313" key="7">
    <source>
        <dbReference type="EMBL" id="RXH85539.1"/>
    </source>
</evidence>
<feature type="region of interest" description="Disordered" evidence="5">
    <location>
        <begin position="424"/>
        <end position="463"/>
    </location>
</feature>